<comment type="subcellular location">
    <subcellularLocation>
        <location evidence="1">Cytoplasm</location>
    </subcellularLocation>
</comment>
<sequence>MDNFIDLSGFGRKNAVINIYKDKFREVLSDEDVLKFVLELKERKFLTESFIEEIQRNVDTSTFLNLHCFNVLFQKLLYLETLEVTDSLSSIRNFEYKNLANLINGTWLNAAEAITENAKKKFSIVSTSLFEKDTQSIEDLSIPMTIIGLKTVGNQQEIIDGFDDSNYIVSVLKDDYKRILIQGPPGMGKTIHAYSLIMLWVRRAYHMIRIEMILHLSLDKITKKQSLMDAIWEQNFSQVPWLTKEIMIHLLNEKASNTRASRNIILFLDSADQFQLVDNEIYDLIEGKDFPFPIVVWSREWRAVQIRDNFDAVFQLNGFHDSQLENYLNLQLEENRGAEIIEYIQLKKIDPSFYSTPLFGFLISKIWKEKEGTLPENKFSIYEQFIQIICKKNRVDTTSNEFKSVFKYFSKISFDTINKDRIILSDAFQSKDGMMLEKGNDYFNGLLYIINNNLQLPTATCEIKFIHSSIQAFFASNYVIKRLNSFTNQQNFTNYLQTLFNNEKEFIGNYLNVMDFVKYKDERAYNRIITDVGQLIGSKDLIVKRKGLSALKLNKKKISNRLLITIIKQRWKSIEELSFKHVQFDWNCFTNLSLNMLYFNLKSFEMEGCIENSENKHQLSGIIKKFNKLRIIKVYNNIVEYDTIQIYLQLVFYLCKFINNLKGILLTNDFQKSSRLINFIRMVSDKQFNSIDKNEHLITLQQLIGQLEFLLKSNDKNIEINRKSVEIMKNIRNNQLCKNNDLDFFLRNNYMQKLLLEQNISIANYGYYYKLCKLKLCKLDSDGVVNFSKSLDNFKTLQIFQFSNNFVGDIAAKILFKILSNFQDDLTELNIQNTYFTIESIQELLAVIEKQRHLSALNISDNWISDNGAIKIFNTLSKCSSALTSFNVSNCGFGIPGAKKLAESFRLFSNSLKILNISGNSIKDDGAVAVFKSLKQCKHLEELYIENCDFGIIGLESLAKLIGDSSNLRIVNKLDELTKFNGNTQLNDFSSLINYITENMSMWTDINYPITLEKIPFLGKACKLLGDQTAITFKDDLSEDQWSAVIIALKNFAHIITTLKISTNLPRGRKIGEVFLHLSNLSLLDIGNIKIKDEGAMNLFRSVSKINKNLTEIYAYNCGFSVEGTNALSKAISNLPQLEILSIYGNPITDLGAKSLFEVIGEFNEKLISLDINKCQITEKGALKIADALSKLKVLKNFICNDNPIQDEGLIAISDALSIGSGTVEIIGLKNCGFGYNSVTKLANGLKNLTNLRILFINFNGIGENGIKCLQTVISESKSLKALYIGNTGLNTNGAECLSSSFEHLSNLTELSLPNNTSKDQGSIALFRAISKFNHNLVKLDVKNSLFGPPGALELSETLQYLEKLQTLVLEGNNIKEDGAVSIFRALASSNANLNELLIGNCGFGLIGAAELSLALRKMPKLKTLSLSNNNLTDKGSIEIFQGILNTNHNLKDLLIKNCGIRSNGIIILGQTIKKLPLLETLDIQDNHLDEVAACSFFSSISPVSYSMQKLYINNCNLGPKSGLELIKSLEYLPNLHSLYINDNPFKDKVISNFLTKISELNEKLVELNVSNCNFSSCGSQKISKVIKKLPRLSFLDFGGNCIPYQVVKLILDEIEETGIDLDSLNLTNCQLNSHIIKKIVNTLKALPNLHRIIFHNVLFEDNEANRLFSIISQFNTNLQEISLRHCNLNSTKADELSKMLMNLIDLVAINFDSNYLMEEVANKVFSSIYSEKIILLSLEDCHLEVNEAIKLGDTLKNFQNLKRLNLNNNSIKEEGAKAIFNTISESNLKLEELEIGNCSFGLAAAKSLSSTLKNLPELRILNLNNNLIKDEGAYKIFKVFYDFNNKLSEISLDGCQFGCSTAIKLAKTLRSLPNLTKLVCCNNPIKDEGLKAVIESLLVANNKLSHLDVYNCALTKNGIRRLSDILQKLKYLRNLVIGSNRLENDGINMISYNLSSEAILQKLILNDSSFGSLGARHLVSSLKYFTNLSELNLSDNPIKDDGIIAIFTKISPKHLEKLYLENCNFGKLGAIELSKCLSHLKELKILNINQNRIKDEGIISIFDILASNHEKLQEIYAKDCSFSSKAAIEISKLLENFTDLNQLCLSNNRLENRGTKAIFSAISKYNHKLRVIQMSNCSIGIDGIAEFAVALQNLTFLEEIDIQANFIYDEGAQKFFSSFSKKNTKLTHLNANYCSFTEKSINDLAKSLKVLKNLTFLSLNGNLVNDAGIVELFSEIPKDSVNLRHVLVANCGYTAKGALKLAEAVSHLKKLEILRFESNPIKENGIKTILSSIVEGKSKLKELVLYKLESECLAITDVVKVLMVIPDLKELYLSDNRLSHHHLVYQAIQLVNHRIEKLYLENTNMQANDVQDLVYALKNLSELKILVLNHNPILNLGIKLLSQTIIEWNQRLEELCLNNCNIEFAGVTDLNEAMIKLRNLRVLSLNDNSLTDQGAENLFKSLSVWNINLEELNVAKCNFGHYGAKSLGKILKNLSKLKILNISNNFIENDGAIGVFNSISNNNSNKLEELRIVNCGIEVAGAKSLAGALKKSPKLRILSINDNSIRNEGSFEIFQVFSNNNKYLEELYASSCKIGLNGGFKLAESLKQLAYLKVLSIDNNCFDEDSSCSILSSISSRSRNMEALYLNHCNLGFSAAYELSKSLGKMPDLREIRLNDNPIMDEGATHIFSSILKYNHLLTDLIMNSCQIDAHGAVELAKALRNIPYLEVFDISSNSIKDTGATALFVSISQTNTKLNTLAVRECDFTVEAALQLAKTLKNLPNLKRLAFNNNFIGDRGSSSIFSSVLKTENKLCELYVDGCQISTEGVKQLAEIVQNLKQLKIINLSNNKINDKGAAKLFSILSKSNRNLKELYASCCNFGIKGAISMAEMLKNIPDMRKLSFNGNEVNDEGASVLFRTITNFNKKLVKLEAGSCNFGYVTAMELMENLEKLPSLRILSIQNNSIKDDKINVLNKTFANSKRKIQQFNV</sequence>
<proteinExistence type="inferred from homology"/>
<evidence type="ECO:0000256" key="3">
    <source>
        <dbReference type="ARBA" id="ARBA00022490"/>
    </source>
</evidence>
<keyword evidence="6" id="KW-0547">Nucleotide-binding</keyword>
<dbReference type="Pfam" id="PF13516">
    <property type="entry name" value="LRR_6"/>
    <property type="match status" value="11"/>
</dbReference>
<accession>A0A7I8VT22</accession>
<dbReference type="Gene3D" id="3.40.50.300">
    <property type="entry name" value="P-loop containing nucleotide triphosphate hydrolases"/>
    <property type="match status" value="1"/>
</dbReference>
<dbReference type="SMART" id="SM00367">
    <property type="entry name" value="LRR_CC"/>
    <property type="match status" value="9"/>
</dbReference>
<dbReference type="Pfam" id="PF05729">
    <property type="entry name" value="NACHT"/>
    <property type="match status" value="1"/>
</dbReference>
<dbReference type="PROSITE" id="PS51450">
    <property type="entry name" value="LRR"/>
    <property type="match status" value="1"/>
</dbReference>
<dbReference type="InterPro" id="IPR032675">
    <property type="entry name" value="LRR_dom_sf"/>
</dbReference>
<dbReference type="SMART" id="SM00369">
    <property type="entry name" value="LRR_TYP"/>
    <property type="match status" value="11"/>
</dbReference>
<evidence type="ECO:0000256" key="7">
    <source>
        <dbReference type="ARBA" id="ARBA00022840"/>
    </source>
</evidence>
<dbReference type="SUPFAM" id="SSF52540">
    <property type="entry name" value="P-loop containing nucleoside triphosphate hydrolases"/>
    <property type="match status" value="1"/>
</dbReference>
<evidence type="ECO:0000256" key="1">
    <source>
        <dbReference type="ARBA" id="ARBA00004496"/>
    </source>
</evidence>
<dbReference type="EMBL" id="CAJFCJ010000010">
    <property type="protein sequence ID" value="CAD5119403.1"/>
    <property type="molecule type" value="Genomic_DNA"/>
</dbReference>
<dbReference type="GO" id="GO:0005524">
    <property type="term" value="F:ATP binding"/>
    <property type="evidence" value="ECO:0007669"/>
    <property type="project" value="UniProtKB-KW"/>
</dbReference>
<dbReference type="SMART" id="SM00365">
    <property type="entry name" value="LRR_SD22"/>
    <property type="match status" value="13"/>
</dbReference>
<dbReference type="OrthoDB" id="120976at2759"/>
<evidence type="ECO:0000256" key="6">
    <source>
        <dbReference type="ARBA" id="ARBA00022741"/>
    </source>
</evidence>
<dbReference type="InterPro" id="IPR003591">
    <property type="entry name" value="Leu-rich_rpt_typical-subtyp"/>
</dbReference>
<dbReference type="InterPro" id="IPR050637">
    <property type="entry name" value="NLRP_innate_immun_reg"/>
</dbReference>
<evidence type="ECO:0000313" key="9">
    <source>
        <dbReference type="EMBL" id="CAD5119403.1"/>
    </source>
</evidence>
<keyword evidence="7" id="KW-0067">ATP-binding</keyword>
<comment type="caution">
    <text evidence="9">The sequence shown here is derived from an EMBL/GenBank/DDBJ whole genome shotgun (WGS) entry which is preliminary data.</text>
</comment>
<dbReference type="InterPro" id="IPR027417">
    <property type="entry name" value="P-loop_NTPase"/>
</dbReference>
<dbReference type="GO" id="GO:0005829">
    <property type="term" value="C:cytosol"/>
    <property type="evidence" value="ECO:0007669"/>
    <property type="project" value="UniProtKB-SubCell"/>
</dbReference>
<keyword evidence="5" id="KW-0677">Repeat</keyword>
<evidence type="ECO:0000256" key="5">
    <source>
        <dbReference type="ARBA" id="ARBA00022737"/>
    </source>
</evidence>
<protein>
    <recommendedName>
        <fullName evidence="8">NACHT domain-containing protein</fullName>
    </recommendedName>
</protein>
<evidence type="ECO:0000259" key="8">
    <source>
        <dbReference type="Pfam" id="PF05729"/>
    </source>
</evidence>
<dbReference type="Gene3D" id="3.80.10.10">
    <property type="entry name" value="Ribonuclease Inhibitor"/>
    <property type="match status" value="8"/>
</dbReference>
<keyword evidence="4" id="KW-0433">Leucine-rich repeat</keyword>
<dbReference type="Proteomes" id="UP000549394">
    <property type="component" value="Unassembled WGS sequence"/>
</dbReference>
<keyword evidence="10" id="KW-1185">Reference proteome</keyword>
<reference evidence="9 10" key="1">
    <citation type="submission" date="2020-08" db="EMBL/GenBank/DDBJ databases">
        <authorList>
            <person name="Hejnol A."/>
        </authorList>
    </citation>
    <scope>NUCLEOTIDE SEQUENCE [LARGE SCALE GENOMIC DNA]</scope>
</reference>
<name>A0A7I8VT22_9ANNE</name>
<evidence type="ECO:0000256" key="4">
    <source>
        <dbReference type="ARBA" id="ARBA00022614"/>
    </source>
</evidence>
<feature type="domain" description="NACHT" evidence="8">
    <location>
        <begin position="178"/>
        <end position="329"/>
    </location>
</feature>
<comment type="similarity">
    <text evidence="2">Belongs to the NLRP family.</text>
</comment>
<evidence type="ECO:0000313" key="10">
    <source>
        <dbReference type="Proteomes" id="UP000549394"/>
    </source>
</evidence>
<dbReference type="InterPro" id="IPR006553">
    <property type="entry name" value="Leu-rich_rpt_Cys-con_subtyp"/>
</dbReference>
<dbReference type="InterPro" id="IPR001611">
    <property type="entry name" value="Leu-rich_rpt"/>
</dbReference>
<dbReference type="SMART" id="SM00368">
    <property type="entry name" value="LRR_RI"/>
    <property type="match status" value="65"/>
</dbReference>
<dbReference type="PANTHER" id="PTHR45690">
    <property type="entry name" value="NACHT, LRR AND PYD DOMAINS-CONTAINING PROTEIN 12"/>
    <property type="match status" value="1"/>
</dbReference>
<dbReference type="SUPFAM" id="SSF52047">
    <property type="entry name" value="RNI-like"/>
    <property type="match status" value="8"/>
</dbReference>
<organism evidence="9 10">
    <name type="scientific">Dimorphilus gyrociliatus</name>
    <dbReference type="NCBI Taxonomy" id="2664684"/>
    <lineage>
        <taxon>Eukaryota</taxon>
        <taxon>Metazoa</taxon>
        <taxon>Spiralia</taxon>
        <taxon>Lophotrochozoa</taxon>
        <taxon>Annelida</taxon>
        <taxon>Polychaeta</taxon>
        <taxon>Polychaeta incertae sedis</taxon>
        <taxon>Dinophilidae</taxon>
        <taxon>Dimorphilus</taxon>
    </lineage>
</organism>
<dbReference type="PANTHER" id="PTHR45690:SF19">
    <property type="entry name" value="NACHT, LRR AND PYD DOMAINS-CONTAINING PROTEIN 3"/>
    <property type="match status" value="1"/>
</dbReference>
<dbReference type="InterPro" id="IPR007111">
    <property type="entry name" value="NACHT_NTPase"/>
</dbReference>
<keyword evidence="3" id="KW-0963">Cytoplasm</keyword>
<evidence type="ECO:0000256" key="2">
    <source>
        <dbReference type="ARBA" id="ARBA00008665"/>
    </source>
</evidence>
<dbReference type="GO" id="GO:0009966">
    <property type="term" value="P:regulation of signal transduction"/>
    <property type="evidence" value="ECO:0007669"/>
    <property type="project" value="UniProtKB-ARBA"/>
</dbReference>
<gene>
    <name evidence="9" type="ORF">DGYR_LOCUS7652</name>
</gene>